<keyword evidence="5" id="KW-0539">Nucleus</keyword>
<evidence type="ECO:0000313" key="7">
    <source>
        <dbReference type="EMBL" id="KAK4278485.1"/>
    </source>
</evidence>
<sequence>MKKLLKAFIEVFRSKPFTKSCTKLNKPHIIIRSPSPSLRRGRRCYRHKLLFFFFFNPSKAMFSPSPSFFSVFRSPKRSPKHKKKSKLEQRGDYHGVASPSIDMPEVEAVVFPSPLLTVYNSVGRESDLQGMREGGDVEVEEACRRFEKHLVEMIVEEGKTKDLKDVEELLRCWKKLKCPVFVDLVCSFYGELCKDLFSSSQTNS</sequence>
<dbReference type="AlphaFoldDB" id="A0AAE1MWG2"/>
<evidence type="ECO:0000256" key="3">
    <source>
        <dbReference type="ARBA" id="ARBA00023015"/>
    </source>
</evidence>
<dbReference type="GO" id="GO:0045892">
    <property type="term" value="P:negative regulation of DNA-templated transcription"/>
    <property type="evidence" value="ECO:0007669"/>
    <property type="project" value="InterPro"/>
</dbReference>
<feature type="domain" description="OVATE" evidence="6">
    <location>
        <begin position="135"/>
        <end position="195"/>
    </location>
</feature>
<dbReference type="InterPro" id="IPR006458">
    <property type="entry name" value="Ovate_C"/>
</dbReference>
<evidence type="ECO:0000256" key="4">
    <source>
        <dbReference type="ARBA" id="ARBA00023163"/>
    </source>
</evidence>
<dbReference type="PROSITE" id="PS51754">
    <property type="entry name" value="OVATE"/>
    <property type="match status" value="1"/>
</dbReference>
<comment type="subcellular location">
    <subcellularLocation>
        <location evidence="1">Nucleus</location>
    </subcellularLocation>
</comment>
<gene>
    <name evidence="7" type="ORF">QN277_016324</name>
</gene>
<keyword evidence="8" id="KW-1185">Reference proteome</keyword>
<dbReference type="GO" id="GO:0005634">
    <property type="term" value="C:nucleus"/>
    <property type="evidence" value="ECO:0007669"/>
    <property type="project" value="UniProtKB-SubCell"/>
</dbReference>
<keyword evidence="4" id="KW-0804">Transcription</keyword>
<dbReference type="InterPro" id="IPR044686">
    <property type="entry name" value="OFP17"/>
</dbReference>
<evidence type="ECO:0000313" key="8">
    <source>
        <dbReference type="Proteomes" id="UP001293593"/>
    </source>
</evidence>
<dbReference type="PANTHER" id="PTHR34042">
    <property type="entry name" value="TRANSCRIPTION REPRESSOR OFP17"/>
    <property type="match status" value="1"/>
</dbReference>
<evidence type="ECO:0000259" key="6">
    <source>
        <dbReference type="PROSITE" id="PS51754"/>
    </source>
</evidence>
<organism evidence="7 8">
    <name type="scientific">Acacia crassicarpa</name>
    <name type="common">northern wattle</name>
    <dbReference type="NCBI Taxonomy" id="499986"/>
    <lineage>
        <taxon>Eukaryota</taxon>
        <taxon>Viridiplantae</taxon>
        <taxon>Streptophyta</taxon>
        <taxon>Embryophyta</taxon>
        <taxon>Tracheophyta</taxon>
        <taxon>Spermatophyta</taxon>
        <taxon>Magnoliopsida</taxon>
        <taxon>eudicotyledons</taxon>
        <taxon>Gunneridae</taxon>
        <taxon>Pentapetalae</taxon>
        <taxon>rosids</taxon>
        <taxon>fabids</taxon>
        <taxon>Fabales</taxon>
        <taxon>Fabaceae</taxon>
        <taxon>Caesalpinioideae</taxon>
        <taxon>mimosoid clade</taxon>
        <taxon>Acacieae</taxon>
        <taxon>Acacia</taxon>
    </lineage>
</organism>
<dbReference type="PANTHER" id="PTHR34042:SF1">
    <property type="entry name" value="TRANSCRIPTION REPRESSOR OFP17"/>
    <property type="match status" value="1"/>
</dbReference>
<accession>A0AAE1MWG2</accession>
<protein>
    <recommendedName>
        <fullName evidence="6">OVATE domain-containing protein</fullName>
    </recommendedName>
</protein>
<evidence type="ECO:0000256" key="2">
    <source>
        <dbReference type="ARBA" id="ARBA00022491"/>
    </source>
</evidence>
<evidence type="ECO:0000256" key="1">
    <source>
        <dbReference type="ARBA" id="ARBA00004123"/>
    </source>
</evidence>
<proteinExistence type="predicted"/>
<dbReference type="EMBL" id="JAWXYG010000003">
    <property type="protein sequence ID" value="KAK4278485.1"/>
    <property type="molecule type" value="Genomic_DNA"/>
</dbReference>
<keyword evidence="3" id="KW-0805">Transcription regulation</keyword>
<name>A0AAE1MWG2_9FABA</name>
<reference evidence="7" key="1">
    <citation type="submission" date="2023-10" db="EMBL/GenBank/DDBJ databases">
        <title>Chromosome-level genome of the transformable northern wattle, Acacia crassicarpa.</title>
        <authorList>
            <person name="Massaro I."/>
            <person name="Sinha N.R."/>
            <person name="Poethig S."/>
            <person name="Leichty A.R."/>
        </authorList>
    </citation>
    <scope>NUCLEOTIDE SEQUENCE</scope>
    <source>
        <strain evidence="7">Acra3RX</strain>
        <tissue evidence="7">Leaf</tissue>
    </source>
</reference>
<comment type="caution">
    <text evidence="7">The sequence shown here is derived from an EMBL/GenBank/DDBJ whole genome shotgun (WGS) entry which is preliminary data.</text>
</comment>
<dbReference type="Proteomes" id="UP001293593">
    <property type="component" value="Unassembled WGS sequence"/>
</dbReference>
<keyword evidence="2" id="KW-0678">Repressor</keyword>
<evidence type="ECO:0000256" key="5">
    <source>
        <dbReference type="ARBA" id="ARBA00023242"/>
    </source>
</evidence>